<sequence>MFLRECVEEGDLRDWRDWPSRGDVRVPFDQACKLATAIVNASFPSPPDTVPSSLTTDRFTLTS</sequence>
<comment type="caution">
    <text evidence="1">The sequence shown here is derived from an EMBL/GenBank/DDBJ whole genome shotgun (WGS) entry which is preliminary data.</text>
</comment>
<reference evidence="1 2" key="1">
    <citation type="submission" date="2019-02" db="EMBL/GenBank/DDBJ databases">
        <title>The genomic architecture of introgression among sibling species of bacteria.</title>
        <authorList>
            <person name="Cavassim M.I.A."/>
            <person name="Moeskjaer S."/>
            <person name="Moslemi C."/>
            <person name="Fields B."/>
            <person name="Bachmann A."/>
            <person name="Vilhjalmsson B."/>
            <person name="Schierup M.H."/>
            <person name="Young J.P.W."/>
            <person name="Andersen S.U."/>
        </authorList>
    </citation>
    <scope>NUCLEOTIDE SEQUENCE [LARGE SCALE GENOMIC DNA]</scope>
    <source>
        <strain evidence="1 2">SM141A</strain>
    </source>
</reference>
<evidence type="ECO:0000313" key="1">
    <source>
        <dbReference type="EMBL" id="TAX80478.1"/>
    </source>
</evidence>
<evidence type="ECO:0000313" key="2">
    <source>
        <dbReference type="Proteomes" id="UP000291659"/>
    </source>
</evidence>
<organism evidence="1 2">
    <name type="scientific">Rhizobium ruizarguesonis</name>
    <dbReference type="NCBI Taxonomy" id="2081791"/>
    <lineage>
        <taxon>Bacteria</taxon>
        <taxon>Pseudomonadati</taxon>
        <taxon>Pseudomonadota</taxon>
        <taxon>Alphaproteobacteria</taxon>
        <taxon>Hyphomicrobiales</taxon>
        <taxon>Rhizobiaceae</taxon>
        <taxon>Rhizobium/Agrobacterium group</taxon>
        <taxon>Rhizobium</taxon>
    </lineage>
</organism>
<dbReference type="Proteomes" id="UP000291659">
    <property type="component" value="Unassembled WGS sequence"/>
</dbReference>
<gene>
    <name evidence="1" type="ORF">ELH98_05100</name>
</gene>
<dbReference type="EMBL" id="SIOX01000001">
    <property type="protein sequence ID" value="TAX80478.1"/>
    <property type="molecule type" value="Genomic_DNA"/>
</dbReference>
<protein>
    <submittedName>
        <fullName evidence="1">Uncharacterized protein</fullName>
    </submittedName>
</protein>
<name>A0ABY1X5R3_9HYPH</name>
<keyword evidence="2" id="KW-1185">Reference proteome</keyword>
<proteinExistence type="predicted"/>
<accession>A0ABY1X5R3</accession>